<dbReference type="Pfam" id="PF04914">
    <property type="entry name" value="DltD"/>
    <property type="match status" value="1"/>
</dbReference>
<dbReference type="NCBIfam" id="TIGR04092">
    <property type="entry name" value="LTA_DltD"/>
    <property type="match status" value="1"/>
</dbReference>
<evidence type="ECO:0000256" key="1">
    <source>
        <dbReference type="PIRNR" id="PIRNR021438"/>
    </source>
</evidence>
<dbReference type="GO" id="GO:0070395">
    <property type="term" value="P:lipoteichoic acid biosynthetic process"/>
    <property type="evidence" value="ECO:0007669"/>
    <property type="project" value="UniProtKB-UniRule"/>
</dbReference>
<reference evidence="3 4" key="1">
    <citation type="submission" date="2016-10" db="EMBL/GenBank/DDBJ databases">
        <authorList>
            <person name="de Groot N.N."/>
        </authorList>
    </citation>
    <scope>NUCLEOTIDE SEQUENCE [LARGE SCALE GENOMIC DNA]</scope>
    <source>
        <strain evidence="3 4">DSM 12992</strain>
    </source>
</reference>
<organism evidence="3 4">
    <name type="scientific">Clostridium uliginosum</name>
    <dbReference type="NCBI Taxonomy" id="119641"/>
    <lineage>
        <taxon>Bacteria</taxon>
        <taxon>Bacillati</taxon>
        <taxon>Bacillota</taxon>
        <taxon>Clostridia</taxon>
        <taxon>Eubacteriales</taxon>
        <taxon>Clostridiaceae</taxon>
        <taxon>Clostridium</taxon>
    </lineage>
</organism>
<dbReference type="InterPro" id="IPR023896">
    <property type="entry name" value="LTA_DltD"/>
</dbReference>
<dbReference type="STRING" id="119641.SAMN05421842_1498"/>
<dbReference type="EMBL" id="FOMG01000049">
    <property type="protein sequence ID" value="SFD44079.1"/>
    <property type="molecule type" value="Genomic_DNA"/>
</dbReference>
<keyword evidence="4" id="KW-1185">Reference proteome</keyword>
<dbReference type="RefSeq" id="WP_090094435.1">
    <property type="nucleotide sequence ID" value="NZ_FOMG01000049.1"/>
</dbReference>
<dbReference type="AlphaFoldDB" id="A0A1I1SC69"/>
<dbReference type="SUPFAM" id="SSF52266">
    <property type="entry name" value="SGNH hydrolase"/>
    <property type="match status" value="1"/>
</dbReference>
<dbReference type="UniPathway" id="UPA00556"/>
<comment type="pathway">
    <text evidence="1">Cell wall biogenesis; lipoteichoic acid biosynthesis.</text>
</comment>
<evidence type="ECO:0000256" key="2">
    <source>
        <dbReference type="SAM" id="Phobius"/>
    </source>
</evidence>
<dbReference type="OrthoDB" id="9808272at2"/>
<dbReference type="GO" id="GO:0005886">
    <property type="term" value="C:plasma membrane"/>
    <property type="evidence" value="ECO:0007669"/>
    <property type="project" value="UniProtKB-UniRule"/>
</dbReference>
<dbReference type="InterPro" id="IPR036514">
    <property type="entry name" value="SGNH_hydro_sf"/>
</dbReference>
<dbReference type="InterPro" id="IPR006998">
    <property type="entry name" value="DltD"/>
</dbReference>
<feature type="transmembrane region" description="Helical" evidence="2">
    <location>
        <begin position="7"/>
        <end position="25"/>
    </location>
</feature>
<keyword evidence="1 2" id="KW-0472">Membrane</keyword>
<dbReference type="Gene3D" id="3.40.50.1110">
    <property type="entry name" value="SGNH hydrolase"/>
    <property type="match status" value="1"/>
</dbReference>
<keyword evidence="2" id="KW-0812">Transmembrane</keyword>
<comment type="similarity">
    <text evidence="1">Belongs to the DltD family.</text>
</comment>
<accession>A0A1I1SC69</accession>
<dbReference type="PIRSF" id="PIRSF021438">
    <property type="entry name" value="DltD"/>
    <property type="match status" value="1"/>
</dbReference>
<name>A0A1I1SC69_9CLOT</name>
<sequence length="394" mass="46037">MKKIFSLLIPIVIAILTTIIINSVLDKKLDALTKSKDISLMGKKFSDSVKDKSALSKELLSNHNDLFLLGSSEMGIDVPQNPLRLFPFNGAEYNISCFGRPYSQDLQQATYLGTGNIKENQKVAYVLSIQWFEVADAISPYNFAVNFSDVQFYKFLENPKISEENKQYYAKRVGKLLRKSKKYPEEALYATLYANTNPLKKIVKIIFDPYYKTKKYLADIKDKALIYEQLKKLPDKDDKQKLTYINWKSEYSQIKEQKKNTISTNQFHLEDKYYDSHLKNVISNLKDQSINENLMNSKEMDDYKFFLSVCKELNIKPYIILPPVNGWYYDYVGLSKEKRDEYYNVVTKLASENGFEVLNLQEYEYKQGFLTDPQHLGEEGWLKVSEEIYKHFKK</sequence>
<gene>
    <name evidence="3" type="ORF">SAMN05421842_1498</name>
</gene>
<evidence type="ECO:0000313" key="3">
    <source>
        <dbReference type="EMBL" id="SFD44079.1"/>
    </source>
</evidence>
<dbReference type="PANTHER" id="PTHR40039">
    <property type="entry name" value="PROTEIN DLTD"/>
    <property type="match status" value="1"/>
</dbReference>
<evidence type="ECO:0000313" key="4">
    <source>
        <dbReference type="Proteomes" id="UP000199263"/>
    </source>
</evidence>
<keyword evidence="2" id="KW-1133">Transmembrane helix</keyword>
<proteinExistence type="inferred from homology"/>
<protein>
    <recommendedName>
        <fullName evidence="1">Protein DltD</fullName>
    </recommendedName>
</protein>
<dbReference type="PANTHER" id="PTHR40039:SF1">
    <property type="entry name" value="PROTEIN DLTD"/>
    <property type="match status" value="1"/>
</dbReference>
<dbReference type="Proteomes" id="UP000199263">
    <property type="component" value="Unassembled WGS sequence"/>
</dbReference>
<keyword evidence="1" id="KW-1003">Cell membrane</keyword>